<accession>A0A0J8B178</accession>
<dbReference type="Proteomes" id="UP000035740">
    <property type="component" value="Unassembled WGS sequence"/>
</dbReference>
<proteinExistence type="predicted"/>
<dbReference type="Gramene" id="KMS93673">
    <property type="protein sequence ID" value="KMS93673"/>
    <property type="gene ID" value="BVRB_029110"/>
</dbReference>
<gene>
    <name evidence="2" type="ORF">BVRB_029110</name>
</gene>
<feature type="non-terminal residue" evidence="2">
    <location>
        <position position="1"/>
    </location>
</feature>
<feature type="compositionally biased region" description="Basic and acidic residues" evidence="1">
    <location>
        <begin position="75"/>
        <end position="86"/>
    </location>
</feature>
<sequence>RGRVYVAVLSFGTDPGSRPAPRPGPVRQRYLHGHGAGPGPDGSEIDHSGGRDRGRSATGLYHLSDPDRTAPSASDRLESRRYSTSQ</sequence>
<dbReference type="EMBL" id="KQ100144">
    <property type="protein sequence ID" value="KMS93673.1"/>
    <property type="molecule type" value="Genomic_DNA"/>
</dbReference>
<feature type="compositionally biased region" description="Basic and acidic residues" evidence="1">
    <location>
        <begin position="44"/>
        <end position="55"/>
    </location>
</feature>
<dbReference type="AlphaFoldDB" id="A0A0J8B178"/>
<organism evidence="2 3">
    <name type="scientific">Beta vulgaris subsp. vulgaris</name>
    <name type="common">Beet</name>
    <dbReference type="NCBI Taxonomy" id="3555"/>
    <lineage>
        <taxon>Eukaryota</taxon>
        <taxon>Viridiplantae</taxon>
        <taxon>Streptophyta</taxon>
        <taxon>Embryophyta</taxon>
        <taxon>Tracheophyta</taxon>
        <taxon>Spermatophyta</taxon>
        <taxon>Magnoliopsida</taxon>
        <taxon>eudicotyledons</taxon>
        <taxon>Gunneridae</taxon>
        <taxon>Pentapetalae</taxon>
        <taxon>Caryophyllales</taxon>
        <taxon>Chenopodiaceae</taxon>
        <taxon>Betoideae</taxon>
        <taxon>Beta</taxon>
    </lineage>
</organism>
<feature type="region of interest" description="Disordered" evidence="1">
    <location>
        <begin position="9"/>
        <end position="86"/>
    </location>
</feature>
<keyword evidence="3" id="KW-1185">Reference proteome</keyword>
<evidence type="ECO:0000256" key="1">
    <source>
        <dbReference type="SAM" id="MobiDB-lite"/>
    </source>
</evidence>
<protein>
    <submittedName>
        <fullName evidence="2">Uncharacterized protein</fullName>
    </submittedName>
</protein>
<evidence type="ECO:0000313" key="3">
    <source>
        <dbReference type="Proteomes" id="UP000035740"/>
    </source>
</evidence>
<evidence type="ECO:0000313" key="2">
    <source>
        <dbReference type="EMBL" id="KMS93673.1"/>
    </source>
</evidence>
<reference evidence="2 3" key="1">
    <citation type="journal article" date="2014" name="Nature">
        <title>The genome of the recently domesticated crop plant sugar beet (Beta vulgaris).</title>
        <authorList>
            <person name="Dohm J.C."/>
            <person name="Minoche A.E."/>
            <person name="Holtgrawe D."/>
            <person name="Capella-Gutierrez S."/>
            <person name="Zakrzewski F."/>
            <person name="Tafer H."/>
            <person name="Rupp O."/>
            <person name="Sorensen T.R."/>
            <person name="Stracke R."/>
            <person name="Reinhardt R."/>
            <person name="Goesmann A."/>
            <person name="Kraft T."/>
            <person name="Schulz B."/>
            <person name="Stadler P.F."/>
            <person name="Schmidt T."/>
            <person name="Gabaldon T."/>
            <person name="Lehrach H."/>
            <person name="Weisshaar B."/>
            <person name="Himmelbauer H."/>
        </authorList>
    </citation>
    <scope>NUCLEOTIDE SEQUENCE [LARGE SCALE GENOMIC DNA]</scope>
    <source>
        <tissue evidence="2">Taproot</tissue>
    </source>
</reference>
<name>A0A0J8B178_BETVV</name>